<evidence type="ECO:0000256" key="2">
    <source>
        <dbReference type="PROSITE-ProRule" id="PRU01282"/>
    </source>
</evidence>
<dbReference type="NCBIfam" id="TIGR01617">
    <property type="entry name" value="arsC_related"/>
    <property type="match status" value="1"/>
</dbReference>
<evidence type="ECO:0000313" key="4">
    <source>
        <dbReference type="Proteomes" id="UP001180825"/>
    </source>
</evidence>
<dbReference type="InterPro" id="IPR006660">
    <property type="entry name" value="Arsenate_reductase-like"/>
</dbReference>
<evidence type="ECO:0000256" key="1">
    <source>
        <dbReference type="ARBA" id="ARBA00007198"/>
    </source>
</evidence>
<dbReference type="RefSeq" id="WP_310330409.1">
    <property type="nucleotide sequence ID" value="NZ_JAVDXV010000006.1"/>
</dbReference>
<keyword evidence="4" id="KW-1185">Reference proteome</keyword>
<comment type="similarity">
    <text evidence="1 2">Belongs to the ArsC family.</text>
</comment>
<dbReference type="Proteomes" id="UP001180825">
    <property type="component" value="Unassembled WGS sequence"/>
</dbReference>
<organism evidence="3 4">
    <name type="scientific">Roseateles asaccharophilus</name>
    <dbReference type="NCBI Taxonomy" id="582607"/>
    <lineage>
        <taxon>Bacteria</taxon>
        <taxon>Pseudomonadati</taxon>
        <taxon>Pseudomonadota</taxon>
        <taxon>Betaproteobacteria</taxon>
        <taxon>Burkholderiales</taxon>
        <taxon>Sphaerotilaceae</taxon>
        <taxon>Roseateles</taxon>
    </lineage>
</organism>
<reference evidence="3 4" key="1">
    <citation type="submission" date="2023-07" db="EMBL/GenBank/DDBJ databases">
        <title>Sorghum-associated microbial communities from plants grown in Nebraska, USA.</title>
        <authorList>
            <person name="Schachtman D."/>
        </authorList>
    </citation>
    <scope>NUCLEOTIDE SEQUENCE [LARGE SCALE GENOMIC DNA]</scope>
    <source>
        <strain evidence="3 4">BE316</strain>
    </source>
</reference>
<dbReference type="Gene3D" id="3.40.30.10">
    <property type="entry name" value="Glutaredoxin"/>
    <property type="match status" value="1"/>
</dbReference>
<dbReference type="PANTHER" id="PTHR30041:SF8">
    <property type="entry name" value="PROTEIN YFFB"/>
    <property type="match status" value="1"/>
</dbReference>
<dbReference type="EMBL" id="JAVDXV010000006">
    <property type="protein sequence ID" value="MDR7334150.1"/>
    <property type="molecule type" value="Genomic_DNA"/>
</dbReference>
<dbReference type="PANTHER" id="PTHR30041">
    <property type="entry name" value="ARSENATE REDUCTASE"/>
    <property type="match status" value="1"/>
</dbReference>
<gene>
    <name evidence="3" type="ORF">J2X21_003302</name>
</gene>
<dbReference type="SUPFAM" id="SSF52833">
    <property type="entry name" value="Thioredoxin-like"/>
    <property type="match status" value="1"/>
</dbReference>
<dbReference type="InterPro" id="IPR036249">
    <property type="entry name" value="Thioredoxin-like_sf"/>
</dbReference>
<name>A0ABU2AAK5_9BURK</name>
<comment type="caution">
    <text evidence="3">The sequence shown here is derived from an EMBL/GenBank/DDBJ whole genome shotgun (WGS) entry which is preliminary data.</text>
</comment>
<dbReference type="InterPro" id="IPR006504">
    <property type="entry name" value="Tscrpt_reg_Spx/MgsR"/>
</dbReference>
<evidence type="ECO:0000313" key="3">
    <source>
        <dbReference type="EMBL" id="MDR7334150.1"/>
    </source>
</evidence>
<dbReference type="PROSITE" id="PS51353">
    <property type="entry name" value="ARSC"/>
    <property type="match status" value="1"/>
</dbReference>
<sequence length="120" mass="12940">MITVYGIPNCDTVKKARTWLADRGVEAAFHDFKKQGVPAAELPAWLKAFGRDKLLNRAGTTWRKLDDATKAGVVDDASATALMLAEPSVIKRPVVRWADGRLTLGFSAPAFEEGASAAPK</sequence>
<dbReference type="CDD" id="cd03035">
    <property type="entry name" value="ArsC_Yffb"/>
    <property type="match status" value="1"/>
</dbReference>
<accession>A0ABU2AAK5</accession>
<protein>
    <submittedName>
        <fullName evidence="3">Spx/MgsR family transcriptional regulator</fullName>
    </submittedName>
</protein>
<proteinExistence type="inferred from homology"/>
<dbReference type="Pfam" id="PF03960">
    <property type="entry name" value="ArsC"/>
    <property type="match status" value="1"/>
</dbReference>